<feature type="compositionally biased region" description="Polar residues" evidence="2">
    <location>
        <begin position="971"/>
        <end position="984"/>
    </location>
</feature>
<evidence type="ECO:0000256" key="1">
    <source>
        <dbReference type="PROSITE-ProRule" id="PRU00042"/>
    </source>
</evidence>
<feature type="region of interest" description="Disordered" evidence="2">
    <location>
        <begin position="479"/>
        <end position="498"/>
    </location>
</feature>
<comment type="caution">
    <text evidence="4">The sequence shown here is derived from an EMBL/GenBank/DDBJ whole genome shotgun (WGS) entry which is preliminary data.</text>
</comment>
<dbReference type="PANTHER" id="PTHR23225">
    <property type="entry name" value="ZINC FINGER PROTEIN"/>
    <property type="match status" value="1"/>
</dbReference>
<dbReference type="KEGG" id="ssck:SPSK_01420"/>
<feature type="compositionally biased region" description="Basic and acidic residues" evidence="2">
    <location>
        <begin position="948"/>
        <end position="958"/>
    </location>
</feature>
<feature type="domain" description="C2H2-type" evidence="3">
    <location>
        <begin position="627"/>
        <end position="651"/>
    </location>
</feature>
<dbReference type="VEuPathDB" id="FungiDB:SPSK_01420"/>
<reference evidence="4 5" key="2">
    <citation type="journal article" date="2015" name="Eukaryot. Cell">
        <title>Asexual propagation of a virulent clone complex in a human and feline outbreak of sporotrichosis.</title>
        <authorList>
            <person name="Teixeira Mde M."/>
            <person name="Rodrigues A.M."/>
            <person name="Tsui C.K."/>
            <person name="de Almeida L.G."/>
            <person name="Van Diepeningen A.D."/>
            <person name="van den Ende B.G."/>
            <person name="Fernandes G.F."/>
            <person name="Kano R."/>
            <person name="Hamelin R.C."/>
            <person name="Lopes-Bezerra L.M."/>
            <person name="Vasconcelos A.T."/>
            <person name="de Hoog S."/>
            <person name="de Camargo Z.P."/>
            <person name="Felipe M.S."/>
        </authorList>
    </citation>
    <scope>NUCLEOTIDE SEQUENCE [LARGE SCALE GENOMIC DNA]</scope>
    <source>
        <strain evidence="4 5">1099-18</strain>
    </source>
</reference>
<proteinExistence type="predicted"/>
<feature type="region of interest" description="Disordered" evidence="2">
    <location>
        <begin position="70"/>
        <end position="113"/>
    </location>
</feature>
<gene>
    <name evidence="4" type="ORF">SPSK_01420</name>
</gene>
<dbReference type="InterPro" id="IPR013087">
    <property type="entry name" value="Znf_C2H2_type"/>
</dbReference>
<protein>
    <recommendedName>
        <fullName evidence="3">C2H2-type domain-containing protein</fullName>
    </recommendedName>
</protein>
<feature type="compositionally biased region" description="Polar residues" evidence="2">
    <location>
        <begin position="92"/>
        <end position="113"/>
    </location>
</feature>
<evidence type="ECO:0000256" key="2">
    <source>
        <dbReference type="SAM" id="MobiDB-lite"/>
    </source>
</evidence>
<dbReference type="InterPro" id="IPR039970">
    <property type="entry name" value="TF_Grauzone"/>
</dbReference>
<reference evidence="4 5" key="1">
    <citation type="journal article" date="2014" name="BMC Genomics">
        <title>Comparative genomics of the major fungal agents of human and animal Sporotrichosis: Sporothrix schenckii and Sporothrix brasiliensis.</title>
        <authorList>
            <person name="Teixeira M.M."/>
            <person name="de Almeida L.G."/>
            <person name="Kubitschek-Barreira P."/>
            <person name="Alves F.L."/>
            <person name="Kioshima E.S."/>
            <person name="Abadio A.K."/>
            <person name="Fernandes L."/>
            <person name="Derengowski L.S."/>
            <person name="Ferreira K.S."/>
            <person name="Souza R.C."/>
            <person name="Ruiz J.C."/>
            <person name="de Andrade N.C."/>
            <person name="Paes H.C."/>
            <person name="Nicola A.M."/>
            <person name="Albuquerque P."/>
            <person name="Gerber A.L."/>
            <person name="Martins V.P."/>
            <person name="Peconick L.D."/>
            <person name="Neto A.V."/>
            <person name="Chaucanez C.B."/>
            <person name="Silva P.A."/>
            <person name="Cunha O.L."/>
            <person name="de Oliveira F.F."/>
            <person name="dos Santos T.C."/>
            <person name="Barros A.L."/>
            <person name="Soares M.A."/>
            <person name="de Oliveira L.M."/>
            <person name="Marini M.M."/>
            <person name="Villalobos-Duno H."/>
            <person name="Cunha M.M."/>
            <person name="de Hoog S."/>
            <person name="da Silveira J.F."/>
            <person name="Henrissat B."/>
            <person name="Nino-Vega G.A."/>
            <person name="Cisalpino P.S."/>
            <person name="Mora-Montes H.M."/>
            <person name="Almeida S.R."/>
            <person name="Stajich J.E."/>
            <person name="Lopes-Bezerra L.M."/>
            <person name="Vasconcelos A.T."/>
            <person name="Felipe M.S."/>
        </authorList>
    </citation>
    <scope>NUCLEOTIDE SEQUENCE [LARGE SCALE GENOMIC DNA]</scope>
    <source>
        <strain evidence="4 5">1099-18</strain>
    </source>
</reference>
<accession>A0A0F2MCE0</accession>
<dbReference type="Gene3D" id="3.30.160.60">
    <property type="entry name" value="Classic Zinc Finger"/>
    <property type="match status" value="1"/>
</dbReference>
<evidence type="ECO:0000313" key="4">
    <source>
        <dbReference type="EMBL" id="KJR87373.1"/>
    </source>
</evidence>
<dbReference type="RefSeq" id="XP_016590049.1">
    <property type="nucleotide sequence ID" value="XM_016728334.1"/>
</dbReference>
<feature type="region of interest" description="Disordered" evidence="2">
    <location>
        <begin position="885"/>
        <end position="984"/>
    </location>
</feature>
<sequence>MDNKRYRDADYEAASASGKRARLDSAGPAGPGDIKNIAHQVLFRDHSSESNSRSGSGFLAVNDSSHAQPLVASAHDHRTSRPNGPVSGHDSAANSTYASRNGNVASRTNSASHTAIVASDRAPLETITDVSRQFKQAVSTGWDQRSPTYAGANVLLLYWEQDSHEVKEATWRLDSVFRHSFNYATETISIPSANAEWVLNSTVEAFFSKNNTPENLAILHYAGRCLASETPGAPPIWMPRHDGADIAIDSGAIESAYNGSLCDVLLLLDHNCIRHRQYPKNPLGTARRKAVEIIDAPPVESEQAHVSFTKALADELSTVAYGDSLLVETLHKRVAARMTIHKPRGRGRPPKEPVPRPIADQQHLPNHYYLQEFRSIVLAPIPNEPQVVLCIRILNGAPDISKWAQWIYDANPQARNSVQIEGLYSGFSTMIVVRVPAADWELFARCPAGSFVGYSTIGDIPSNLLRRIDEDLSAKLWAEDEPPLPPRHPSTANSAASYPPLPSANFFTPRKLFASDRLETSTSGVDSDLGLKKVRKALPTERKLLPSGPGPTFLTNRRIEQTPVSTDRAVYRPPQTSIHQPHEQQRVSQQELSRQLVESGLSERDALLVAAAQKPFKISIKLAGQNHMCSECNAGFKDVESLRNHVRKQHTRPFHCVFNWAGCESTFASKNEWKRHVMSQHILLHYWVCQVELCSKVVNKAPGAAHSSFSLPNGAIFNRKDLFTQHLRRMHTPSHVRKLTKQAKMANKTANHPAILEWENRMKDLQQDGIKPRCRLPDYMICPSPGCGVEFHGNGAWDDRMEHVARHLEGAAAGREALVFFGGKSDPTLTNWATRPEVGIAKRVGPDAWQLDNPLRPEIREWTENDHDMVGMSPRLLAEERILPSSEPSQQDEGGGDNDKAEHRDSSSDNRSSRERSKSVIEVAGPQSPIRGDSTDPEPDQLSGPSRTPEDEVTKDDGVSNPQMAPKEQLRQSIEASSPSIVAS</sequence>
<feature type="region of interest" description="Disordered" evidence="2">
    <location>
        <begin position="1"/>
        <end position="32"/>
    </location>
</feature>
<dbReference type="EMBL" id="AXCR01000005">
    <property type="protein sequence ID" value="KJR87373.1"/>
    <property type="molecule type" value="Genomic_DNA"/>
</dbReference>
<dbReference type="PROSITE" id="PS50157">
    <property type="entry name" value="ZINC_FINGER_C2H2_2"/>
    <property type="match status" value="1"/>
</dbReference>
<organism evidence="4 5">
    <name type="scientific">Sporothrix schenckii 1099-18</name>
    <dbReference type="NCBI Taxonomy" id="1397361"/>
    <lineage>
        <taxon>Eukaryota</taxon>
        <taxon>Fungi</taxon>
        <taxon>Dikarya</taxon>
        <taxon>Ascomycota</taxon>
        <taxon>Pezizomycotina</taxon>
        <taxon>Sordariomycetes</taxon>
        <taxon>Sordariomycetidae</taxon>
        <taxon>Ophiostomatales</taxon>
        <taxon>Ophiostomataceae</taxon>
        <taxon>Sporothrix</taxon>
    </lineage>
</organism>
<dbReference type="AlphaFoldDB" id="A0A0F2MCE0"/>
<dbReference type="SMART" id="SM00355">
    <property type="entry name" value="ZnF_C2H2"/>
    <property type="match status" value="2"/>
</dbReference>
<keyword evidence="1" id="KW-0862">Zinc</keyword>
<name>A0A0F2MCE0_SPOSC</name>
<keyword evidence="1" id="KW-0479">Metal-binding</keyword>
<dbReference type="PANTHER" id="PTHR23225:SF2">
    <property type="entry name" value="AT09679P-RELATED"/>
    <property type="match status" value="1"/>
</dbReference>
<dbReference type="OrthoDB" id="5388486at2759"/>
<feature type="compositionally biased region" description="Basic and acidic residues" evidence="2">
    <location>
        <begin position="1"/>
        <end position="10"/>
    </location>
</feature>
<evidence type="ECO:0000313" key="5">
    <source>
        <dbReference type="Proteomes" id="UP000033710"/>
    </source>
</evidence>
<dbReference type="GO" id="GO:0003700">
    <property type="term" value="F:DNA-binding transcription factor activity"/>
    <property type="evidence" value="ECO:0007669"/>
    <property type="project" value="InterPro"/>
</dbReference>
<dbReference type="Proteomes" id="UP000033710">
    <property type="component" value="Unassembled WGS sequence"/>
</dbReference>
<feature type="compositionally biased region" description="Basic and acidic residues" evidence="2">
    <location>
        <begin position="897"/>
        <end position="919"/>
    </location>
</feature>
<feature type="region of interest" description="Disordered" evidence="2">
    <location>
        <begin position="560"/>
        <end position="590"/>
    </location>
</feature>
<keyword evidence="1" id="KW-0863">Zinc-finger</keyword>
<dbReference type="GO" id="GO:0008270">
    <property type="term" value="F:zinc ion binding"/>
    <property type="evidence" value="ECO:0007669"/>
    <property type="project" value="UniProtKB-KW"/>
</dbReference>
<dbReference type="PROSITE" id="PS00028">
    <property type="entry name" value="ZINC_FINGER_C2H2_1"/>
    <property type="match status" value="1"/>
</dbReference>
<dbReference type="GeneID" id="27663611"/>
<evidence type="ECO:0000259" key="3">
    <source>
        <dbReference type="PROSITE" id="PS50157"/>
    </source>
</evidence>